<dbReference type="PANTHER" id="PTHR24214:SF7">
    <property type="entry name" value="PDZ AND LIM DOMAIN PROTEIN 3"/>
    <property type="match status" value="1"/>
</dbReference>
<dbReference type="PROSITE" id="PS50106">
    <property type="entry name" value="PDZ"/>
    <property type="match status" value="1"/>
</dbReference>
<sequence length="60" mass="6257">MQITPGSKAAAANLCPGDVILAIDGFGTESMTHADAQDRIKAAAHQLCLRIDRCSFINGA</sequence>
<keyword evidence="2" id="KW-0963">Cytoplasm</keyword>
<keyword evidence="3" id="KW-0440">LIM domain</keyword>
<name>A0ABQ9VZY6_SAGOE</name>
<dbReference type="Gene3D" id="2.30.42.10">
    <property type="match status" value="1"/>
</dbReference>
<evidence type="ECO:0000256" key="3">
    <source>
        <dbReference type="ARBA" id="ARBA00023038"/>
    </source>
</evidence>
<dbReference type="PANTHER" id="PTHR24214">
    <property type="entry name" value="PDZ AND LIM DOMAIN PROTEIN ZASP"/>
    <property type="match status" value="1"/>
</dbReference>
<protein>
    <submittedName>
        <fullName evidence="6">PDZ and LIM domain protein 3</fullName>
    </submittedName>
</protein>
<evidence type="ECO:0000259" key="5">
    <source>
        <dbReference type="PROSITE" id="PS50106"/>
    </source>
</evidence>
<keyword evidence="3" id="KW-0862">Zinc</keyword>
<dbReference type="InterPro" id="IPR050604">
    <property type="entry name" value="PDZ-LIM_domain"/>
</dbReference>
<comment type="caution">
    <text evidence="6">The sequence shown here is derived from an EMBL/GenBank/DDBJ whole genome shotgun (WGS) entry which is preliminary data.</text>
</comment>
<comment type="subunit">
    <text evidence="4">Interacts with ACTN2. Forms a heterodimer with PDLIM4 (via LIM domain).</text>
</comment>
<dbReference type="SUPFAM" id="SSF50156">
    <property type="entry name" value="PDZ domain-like"/>
    <property type="match status" value="1"/>
</dbReference>
<organism evidence="6 7">
    <name type="scientific">Saguinus oedipus</name>
    <name type="common">Cotton-top tamarin</name>
    <name type="synonym">Oedipomidas oedipus</name>
    <dbReference type="NCBI Taxonomy" id="9490"/>
    <lineage>
        <taxon>Eukaryota</taxon>
        <taxon>Metazoa</taxon>
        <taxon>Chordata</taxon>
        <taxon>Craniata</taxon>
        <taxon>Vertebrata</taxon>
        <taxon>Euteleostomi</taxon>
        <taxon>Mammalia</taxon>
        <taxon>Eutheria</taxon>
        <taxon>Euarchontoglires</taxon>
        <taxon>Primates</taxon>
        <taxon>Haplorrhini</taxon>
        <taxon>Platyrrhini</taxon>
        <taxon>Cebidae</taxon>
        <taxon>Callitrichinae</taxon>
        <taxon>Saguinus</taxon>
    </lineage>
</organism>
<dbReference type="Pfam" id="PF00595">
    <property type="entry name" value="PDZ"/>
    <property type="match status" value="1"/>
</dbReference>
<evidence type="ECO:0000256" key="4">
    <source>
        <dbReference type="ARBA" id="ARBA00046350"/>
    </source>
</evidence>
<comment type="subcellular location">
    <subcellularLocation>
        <location evidence="1">Cytoplasm</location>
    </subcellularLocation>
</comment>
<dbReference type="InterPro" id="IPR001478">
    <property type="entry name" value="PDZ"/>
</dbReference>
<evidence type="ECO:0000313" key="7">
    <source>
        <dbReference type="Proteomes" id="UP001266305"/>
    </source>
</evidence>
<dbReference type="Proteomes" id="UP001266305">
    <property type="component" value="Unassembled WGS sequence"/>
</dbReference>
<evidence type="ECO:0000313" key="6">
    <source>
        <dbReference type="EMBL" id="KAK2114948.1"/>
    </source>
</evidence>
<feature type="domain" description="PDZ" evidence="5">
    <location>
        <begin position="1"/>
        <end position="55"/>
    </location>
</feature>
<reference evidence="6 7" key="1">
    <citation type="submission" date="2023-05" db="EMBL/GenBank/DDBJ databases">
        <title>B98-5 Cell Line De Novo Hybrid Assembly: An Optical Mapping Approach.</title>
        <authorList>
            <person name="Kananen K."/>
            <person name="Auerbach J.A."/>
            <person name="Kautto E."/>
            <person name="Blachly J.S."/>
        </authorList>
    </citation>
    <scope>NUCLEOTIDE SEQUENCE [LARGE SCALE GENOMIC DNA]</scope>
    <source>
        <strain evidence="6">B95-8</strain>
        <tissue evidence="6">Cell line</tissue>
    </source>
</reference>
<gene>
    <name evidence="6" type="primary">PDLIM3_1</name>
    <name evidence="6" type="ORF">P7K49_005573</name>
</gene>
<keyword evidence="3" id="KW-0479">Metal-binding</keyword>
<accession>A0ABQ9VZY6</accession>
<evidence type="ECO:0000256" key="2">
    <source>
        <dbReference type="ARBA" id="ARBA00022490"/>
    </source>
</evidence>
<evidence type="ECO:0000256" key="1">
    <source>
        <dbReference type="ARBA" id="ARBA00004496"/>
    </source>
</evidence>
<keyword evidence="7" id="KW-1185">Reference proteome</keyword>
<dbReference type="EMBL" id="JASSZA010000003">
    <property type="protein sequence ID" value="KAK2114948.1"/>
    <property type="molecule type" value="Genomic_DNA"/>
</dbReference>
<proteinExistence type="predicted"/>
<dbReference type="InterPro" id="IPR036034">
    <property type="entry name" value="PDZ_sf"/>
</dbReference>